<evidence type="ECO:0000313" key="2">
    <source>
        <dbReference type="Proteomes" id="UP001055439"/>
    </source>
</evidence>
<dbReference type="AlphaFoldDB" id="A0A9E7K225"/>
<accession>A0A9E7K225</accession>
<proteinExistence type="predicted"/>
<reference evidence="1" key="1">
    <citation type="submission" date="2022-05" db="EMBL/GenBank/DDBJ databases">
        <title>The Musa troglodytarum L. genome provides insights into the mechanism of non-climacteric behaviour and enrichment of carotenoids.</title>
        <authorList>
            <person name="Wang J."/>
        </authorList>
    </citation>
    <scope>NUCLEOTIDE SEQUENCE</scope>
    <source>
        <tissue evidence="1">Leaf</tissue>
    </source>
</reference>
<protein>
    <submittedName>
        <fullName evidence="1">Uncharacterized protein</fullName>
    </submittedName>
</protein>
<sequence>MKLAPWTRVLANTSKMGNCRSMYSTLKVYKRKL</sequence>
<gene>
    <name evidence="1" type="ORF">MUK42_34950</name>
</gene>
<evidence type="ECO:0000313" key="1">
    <source>
        <dbReference type="EMBL" id="URE00727.1"/>
    </source>
</evidence>
<name>A0A9E7K225_9LILI</name>
<organism evidence="1 2">
    <name type="scientific">Musa troglodytarum</name>
    <name type="common">fe'i banana</name>
    <dbReference type="NCBI Taxonomy" id="320322"/>
    <lineage>
        <taxon>Eukaryota</taxon>
        <taxon>Viridiplantae</taxon>
        <taxon>Streptophyta</taxon>
        <taxon>Embryophyta</taxon>
        <taxon>Tracheophyta</taxon>
        <taxon>Spermatophyta</taxon>
        <taxon>Magnoliopsida</taxon>
        <taxon>Liliopsida</taxon>
        <taxon>Zingiberales</taxon>
        <taxon>Musaceae</taxon>
        <taxon>Musa</taxon>
    </lineage>
</organism>
<dbReference type="Proteomes" id="UP001055439">
    <property type="component" value="Chromosome 5"/>
</dbReference>
<keyword evidence="2" id="KW-1185">Reference proteome</keyword>
<dbReference type="EMBL" id="CP097507">
    <property type="protein sequence ID" value="URE00727.1"/>
    <property type="molecule type" value="Genomic_DNA"/>
</dbReference>